<dbReference type="OrthoDB" id="306254at2759"/>
<dbReference type="InterPro" id="IPR028750">
    <property type="entry name" value="CEP350/CC187"/>
</dbReference>
<evidence type="ECO:0000256" key="1">
    <source>
        <dbReference type="SAM" id="MobiDB-lite"/>
    </source>
</evidence>
<feature type="region of interest" description="Disordered" evidence="1">
    <location>
        <begin position="169"/>
        <end position="206"/>
    </location>
</feature>
<dbReference type="PANTHER" id="PTHR13958:SF5">
    <property type="entry name" value="COILED-COIL DOMAIN-CONTAINING PROTEIN 187"/>
    <property type="match status" value="1"/>
</dbReference>
<dbReference type="AlphaFoldDB" id="A0A8D2E2H3"/>
<proteinExistence type="predicted"/>
<protein>
    <recommendedName>
        <fullName evidence="4">Coiled-coil domain-containing protein 187</fullName>
    </recommendedName>
</protein>
<feature type="region of interest" description="Disordered" evidence="1">
    <location>
        <begin position="102"/>
        <end position="152"/>
    </location>
</feature>
<organism evidence="2 3">
    <name type="scientific">Sciurus vulgaris</name>
    <name type="common">Eurasian red squirrel</name>
    <dbReference type="NCBI Taxonomy" id="55149"/>
    <lineage>
        <taxon>Eukaryota</taxon>
        <taxon>Metazoa</taxon>
        <taxon>Chordata</taxon>
        <taxon>Craniata</taxon>
        <taxon>Vertebrata</taxon>
        <taxon>Euteleostomi</taxon>
        <taxon>Mammalia</taxon>
        <taxon>Eutheria</taxon>
        <taxon>Euarchontoglires</taxon>
        <taxon>Glires</taxon>
        <taxon>Rodentia</taxon>
        <taxon>Sciuromorpha</taxon>
        <taxon>Sciuridae</taxon>
        <taxon>Sciurinae</taxon>
        <taxon>Sciurini</taxon>
        <taxon>Sciurus</taxon>
    </lineage>
</organism>
<evidence type="ECO:0000313" key="2">
    <source>
        <dbReference type="Ensembl" id="ENSSVLP00005032069.1"/>
    </source>
</evidence>
<dbReference type="Ensembl" id="ENSSVLT00005035596.1">
    <property type="protein sequence ID" value="ENSSVLP00005032069.1"/>
    <property type="gene ID" value="ENSSVLG00005025200.1"/>
</dbReference>
<feature type="compositionally biased region" description="Basic residues" evidence="1">
    <location>
        <begin position="392"/>
        <end position="401"/>
    </location>
</feature>
<dbReference type="Proteomes" id="UP000694564">
    <property type="component" value="Chromosome 15"/>
</dbReference>
<feature type="compositionally biased region" description="Low complexity" evidence="1">
    <location>
        <begin position="110"/>
        <end position="126"/>
    </location>
</feature>
<dbReference type="PANTHER" id="PTHR13958">
    <property type="entry name" value="CENTROSOME-ASSOCIATED PROTEIN 350"/>
    <property type="match status" value="1"/>
</dbReference>
<feature type="region of interest" description="Disordered" evidence="1">
    <location>
        <begin position="390"/>
        <end position="448"/>
    </location>
</feature>
<reference evidence="2" key="1">
    <citation type="submission" date="2025-08" db="UniProtKB">
        <authorList>
            <consortium name="Ensembl"/>
        </authorList>
    </citation>
    <scope>IDENTIFICATION</scope>
</reference>
<sequence>MPAPVLGKLPTYLGGALQSLSRDGQQQGLWSLRTLGRTDGRKTKPRLGLPTAEDDLVAAPKWPGPWQQLGCRGTIPHTVWSDDMEDPGPRMGACSLPLWAAGQEARDGESSVSSGPLSGSSGGHESCAPLHGPWRERPPQMLGPQRQPRKSNPRLEQLKDKIRAQTQWQASCASLGTSAPSSASRLYRAAPPAPRRKTRRATSALPAPTRFTHCSAARSCRPGMHVLWLLGVHGSLSSSSPLAEVPREKTKRTRSSSWKREKPTQSPSPSRSAKCKDSELVGVYAWRRGPALVRLLLGPPPARPRLPSKAPSRDWAPSVELGDSKRAAATQGSPVHTWLPGPASACSDHQLSENTPSLTSQDQPATVRTAMAILQDLRQQIQAGLELACSPRSRRKLRPAKAKLQNPAGRRQQGPQSSRGVQGSFSNSPWAMTEGKSSSLDRASSSCTQQPRRTLAEWESCPQRAWVAHGWDPSLQRARDAPEKLAAFSRRPWSALGGQTCPQRAQAACEDWEIPVSRPWSSLERPRPAPPRSWSSSFVQKTGPPSKGRVAGPHPLGTKQAWSRLTQGLPQNPSRKEQDLRSSASCPRPRAPLGQQHSSESLRDFMRQKAQARRQQALERKALATRTLELRNQRLQEVYRKQREAVLGKAVPVVSQTNPGIVTFVPSSARSEGLEAPESLASPMLQWSKVTSGKVLGGQEAPGSFCLCLNRAWDRTETLETGTGAPLLLSTASSLGPLQLQDLPRGLCVYLDPQEADRLGSSGPLHFQYKQARLQALETMANVLKQRIDILTTKLRGAEASDTALDWPPVGPSTEPAALTLPVPTCPGALVPNRETGAPQDWVGMQAEPLAPPACFLDDGPQLWSPSWEPQGPSPRARHHSQPQGRTGALDPKVLPPGPAPCAPSRGLASLMPICLPPSSRRLWAPDPTCSSLGLEDMPAARGAGLVMPWSTWSCGKGKPADGPWDGWPGGQGWPPETPSTACGVGTFRPSTPSSQGHTSPTL</sequence>
<feature type="region of interest" description="Disordered" evidence="1">
    <location>
        <begin position="859"/>
        <end position="902"/>
    </location>
</feature>
<dbReference type="GeneTree" id="ENSGT00530000065015"/>
<dbReference type="GO" id="GO:0034453">
    <property type="term" value="P:microtubule anchoring"/>
    <property type="evidence" value="ECO:0007669"/>
    <property type="project" value="InterPro"/>
</dbReference>
<keyword evidence="3" id="KW-1185">Reference proteome</keyword>
<dbReference type="GO" id="GO:0005813">
    <property type="term" value="C:centrosome"/>
    <property type="evidence" value="ECO:0007669"/>
    <property type="project" value="InterPro"/>
</dbReference>
<feature type="region of interest" description="Disordered" evidence="1">
    <location>
        <begin position="297"/>
        <end position="364"/>
    </location>
</feature>
<reference evidence="2" key="2">
    <citation type="submission" date="2025-09" db="UniProtKB">
        <authorList>
            <consortium name="Ensembl"/>
        </authorList>
    </citation>
    <scope>IDENTIFICATION</scope>
</reference>
<evidence type="ECO:0008006" key="4">
    <source>
        <dbReference type="Google" id="ProtNLM"/>
    </source>
</evidence>
<feature type="region of interest" description="Disordered" evidence="1">
    <location>
        <begin position="520"/>
        <end position="618"/>
    </location>
</feature>
<name>A0A8D2E2H3_SCIVU</name>
<feature type="region of interest" description="Disordered" evidence="1">
    <location>
        <begin position="960"/>
        <end position="1003"/>
    </location>
</feature>
<feature type="compositionally biased region" description="Polar residues" evidence="1">
    <location>
        <begin position="989"/>
        <end position="1003"/>
    </location>
</feature>
<feature type="compositionally biased region" description="Polar residues" evidence="1">
    <location>
        <begin position="413"/>
        <end position="448"/>
    </location>
</feature>
<evidence type="ECO:0000313" key="3">
    <source>
        <dbReference type="Proteomes" id="UP000694564"/>
    </source>
</evidence>
<feature type="region of interest" description="Disordered" evidence="1">
    <location>
        <begin position="237"/>
        <end position="275"/>
    </location>
</feature>
<feature type="compositionally biased region" description="Low complexity" evidence="1">
    <location>
        <begin position="178"/>
        <end position="190"/>
    </location>
</feature>
<feature type="compositionally biased region" description="Polar residues" evidence="1">
    <location>
        <begin position="560"/>
        <end position="573"/>
    </location>
</feature>
<feature type="compositionally biased region" description="Polar residues" evidence="1">
    <location>
        <begin position="347"/>
        <end position="364"/>
    </location>
</feature>
<dbReference type="GO" id="GO:0008017">
    <property type="term" value="F:microtubule binding"/>
    <property type="evidence" value="ECO:0007669"/>
    <property type="project" value="InterPro"/>
</dbReference>
<accession>A0A8D2E2H3</accession>